<evidence type="ECO:0000259" key="4">
    <source>
        <dbReference type="PROSITE" id="PS51352"/>
    </source>
</evidence>
<dbReference type="InterPro" id="IPR013766">
    <property type="entry name" value="Thioredoxin_domain"/>
</dbReference>
<dbReference type="InterPro" id="IPR017937">
    <property type="entry name" value="Thioredoxin_CS"/>
</dbReference>
<evidence type="ECO:0000256" key="1">
    <source>
        <dbReference type="ARBA" id="ARBA00022729"/>
    </source>
</evidence>
<keyword evidence="1 3" id="KW-0732">Signal</keyword>
<evidence type="ECO:0000256" key="3">
    <source>
        <dbReference type="SAM" id="SignalP"/>
    </source>
</evidence>
<dbReference type="PROSITE" id="PS00194">
    <property type="entry name" value="THIOREDOXIN_1"/>
    <property type="match status" value="1"/>
</dbReference>
<dbReference type="SUPFAM" id="SSF52833">
    <property type="entry name" value="Thioredoxin-like"/>
    <property type="match status" value="1"/>
</dbReference>
<name>U5BU84_9BACT</name>
<accession>U5BU84</accession>
<reference evidence="5 6" key="1">
    <citation type="journal article" date="2013" name="Genome Announc.">
        <title>Draft Genome Sequence of the Psychrophilic and Alkaliphilic Rhodonellum psychrophilum Strain GCM71T.</title>
        <authorList>
            <person name="Hauptmann A.L."/>
            <person name="Glaring M.A."/>
            <person name="Hallin P.F."/>
            <person name="Prieme A."/>
            <person name="Stougaard P."/>
        </authorList>
    </citation>
    <scope>NUCLEOTIDE SEQUENCE [LARGE SCALE GENOMIC DNA]</scope>
    <source>
        <strain evidence="5 6">GCM71</strain>
    </source>
</reference>
<dbReference type="InterPro" id="IPR012336">
    <property type="entry name" value="Thioredoxin-like_fold"/>
</dbReference>
<dbReference type="EMBL" id="AWXR01000062">
    <property type="protein sequence ID" value="ERM81094.1"/>
    <property type="molecule type" value="Genomic_DNA"/>
</dbReference>
<dbReference type="PROSITE" id="PS51352">
    <property type="entry name" value="THIOREDOXIN_2"/>
    <property type="match status" value="1"/>
</dbReference>
<dbReference type="InterPro" id="IPR051099">
    <property type="entry name" value="AGR/TXD"/>
</dbReference>
<dbReference type="PANTHER" id="PTHR15337:SF11">
    <property type="entry name" value="THIOREDOXIN DOMAIN-CONTAINING PROTEIN"/>
    <property type="match status" value="1"/>
</dbReference>
<dbReference type="eggNOG" id="COG2143">
    <property type="taxonomic scope" value="Bacteria"/>
</dbReference>
<dbReference type="AlphaFoldDB" id="U5BU84"/>
<proteinExistence type="predicted"/>
<protein>
    <recommendedName>
        <fullName evidence="4">Thioredoxin domain-containing protein</fullName>
    </recommendedName>
</protein>
<dbReference type="Gene3D" id="3.40.30.10">
    <property type="entry name" value="Glutaredoxin"/>
    <property type="match status" value="1"/>
</dbReference>
<feature type="signal peptide" evidence="3">
    <location>
        <begin position="1"/>
        <end position="29"/>
    </location>
</feature>
<keyword evidence="2" id="KW-0676">Redox-active center</keyword>
<evidence type="ECO:0000313" key="6">
    <source>
        <dbReference type="Proteomes" id="UP000016843"/>
    </source>
</evidence>
<comment type="caution">
    <text evidence="5">The sequence shown here is derived from an EMBL/GenBank/DDBJ whole genome shotgun (WGS) entry which is preliminary data.</text>
</comment>
<feature type="chain" id="PRO_5004657662" description="Thioredoxin domain-containing protein" evidence="3">
    <location>
        <begin position="30"/>
        <end position="158"/>
    </location>
</feature>
<dbReference type="InterPro" id="IPR036249">
    <property type="entry name" value="Thioredoxin-like_sf"/>
</dbReference>
<dbReference type="Pfam" id="PF13098">
    <property type="entry name" value="Thioredoxin_2"/>
    <property type="match status" value="1"/>
</dbReference>
<sequence length="158" mass="18396">MEIRNSRNPMKKISFLFIPLLLGALTLQAQDKINWLTFEEAAAKTAENPRMILVDVYTDWCGWCKKMDKETFTNPAVIAYINKSFYPVKLNAENSSRKFNFKGREYTEETMARAFRVNSFPNFILMDPVMENITQMPGYRLPDDFLTGLDNLVQKFSK</sequence>
<keyword evidence="6" id="KW-1185">Reference proteome</keyword>
<feature type="domain" description="Thioredoxin" evidence="4">
    <location>
        <begin position="16"/>
        <end position="154"/>
    </location>
</feature>
<dbReference type="Proteomes" id="UP000016843">
    <property type="component" value="Unassembled WGS sequence"/>
</dbReference>
<evidence type="ECO:0000313" key="5">
    <source>
        <dbReference type="EMBL" id="ERM81094.1"/>
    </source>
</evidence>
<gene>
    <name evidence="5" type="ORF">P872_20745</name>
</gene>
<organism evidence="5 6">
    <name type="scientific">Rhodonellum psychrophilum GCM71 = DSM 17998</name>
    <dbReference type="NCBI Taxonomy" id="1123057"/>
    <lineage>
        <taxon>Bacteria</taxon>
        <taxon>Pseudomonadati</taxon>
        <taxon>Bacteroidota</taxon>
        <taxon>Cytophagia</taxon>
        <taxon>Cytophagales</taxon>
        <taxon>Cytophagaceae</taxon>
        <taxon>Rhodonellum</taxon>
    </lineage>
</organism>
<evidence type="ECO:0000256" key="2">
    <source>
        <dbReference type="ARBA" id="ARBA00023284"/>
    </source>
</evidence>
<dbReference type="PANTHER" id="PTHR15337">
    <property type="entry name" value="ANTERIOR GRADIENT PROTEIN-RELATED"/>
    <property type="match status" value="1"/>
</dbReference>